<comment type="subcellular location">
    <subcellularLocation>
        <location evidence="1">Mitochondrion outer membrane</location>
    </subcellularLocation>
</comment>
<dbReference type="Pfam" id="PF17171">
    <property type="entry name" value="GST_C_6"/>
    <property type="match status" value="1"/>
</dbReference>
<dbReference type="Gene3D" id="1.20.1050.10">
    <property type="match status" value="1"/>
</dbReference>
<evidence type="ECO:0000259" key="8">
    <source>
        <dbReference type="Pfam" id="PF10568"/>
    </source>
</evidence>
<dbReference type="InterPro" id="IPR033468">
    <property type="entry name" value="Metaxin_GST"/>
</dbReference>
<keyword evidence="10" id="KW-1185">Reference proteome</keyword>
<dbReference type="InterPro" id="IPR036282">
    <property type="entry name" value="Glutathione-S-Trfase_C_sf"/>
</dbReference>
<evidence type="ECO:0000256" key="4">
    <source>
        <dbReference type="ARBA" id="ARBA00022787"/>
    </source>
</evidence>
<dbReference type="PANTHER" id="PTHR12289">
    <property type="entry name" value="METAXIN RELATED"/>
    <property type="match status" value="1"/>
</dbReference>
<dbReference type="WBParaSite" id="SPAL_0000131100.1">
    <property type="protein sequence ID" value="SPAL_0000131100.1"/>
    <property type="gene ID" value="SPAL_0000131100"/>
</dbReference>
<proteinExistence type="inferred from homology"/>
<keyword evidence="4" id="KW-1000">Mitochondrion outer membrane</keyword>
<evidence type="ECO:0000256" key="1">
    <source>
        <dbReference type="ARBA" id="ARBA00004294"/>
    </source>
</evidence>
<dbReference type="InterPro" id="IPR019564">
    <property type="entry name" value="Sam37/metaxin_N"/>
</dbReference>
<evidence type="ECO:0000256" key="2">
    <source>
        <dbReference type="ARBA" id="ARBA00009170"/>
    </source>
</evidence>
<sequence>MTSKFPFTDAARDLITGKKDEPWADAKIYGSYSDTQGLLYENAEVFATRTLLRIANLPFHYEERPNAEFISNNGKVPILRLNNENKITCGFDEIYELIVARKLSLTDGIPDSQMADFEAYMAVVDETLKHCEMWMCWCDDKIFNETTSIRYGSVYHFPLNYALPRLRRWEVKRYLSKIGWSNKTLDEVVGIARNCFQTLSTKLGNNKYFFGDSPTQLDALVFGHIYCLLTTTLPNNHLMKQLDEFKNLEAFSLRIDAKYHKSKTFALS</sequence>
<dbReference type="GO" id="GO:0007005">
    <property type="term" value="P:mitochondrion organization"/>
    <property type="evidence" value="ECO:0007669"/>
    <property type="project" value="TreeGrafter"/>
</dbReference>
<evidence type="ECO:0000256" key="6">
    <source>
        <dbReference type="ARBA" id="ARBA00023128"/>
    </source>
</evidence>
<organism evidence="10 11">
    <name type="scientific">Strongyloides papillosus</name>
    <name type="common">Intestinal threadworm</name>
    <dbReference type="NCBI Taxonomy" id="174720"/>
    <lineage>
        <taxon>Eukaryota</taxon>
        <taxon>Metazoa</taxon>
        <taxon>Ecdysozoa</taxon>
        <taxon>Nematoda</taxon>
        <taxon>Chromadorea</taxon>
        <taxon>Rhabditida</taxon>
        <taxon>Tylenchina</taxon>
        <taxon>Panagrolaimomorpha</taxon>
        <taxon>Strongyloidoidea</taxon>
        <taxon>Strongyloididae</taxon>
        <taxon>Strongyloides</taxon>
    </lineage>
</organism>
<dbReference type="Pfam" id="PF10568">
    <property type="entry name" value="Tom37"/>
    <property type="match status" value="1"/>
</dbReference>
<dbReference type="InterPro" id="IPR050931">
    <property type="entry name" value="Mito_Protein_Transport_Metaxin"/>
</dbReference>
<keyword evidence="3" id="KW-0813">Transport</keyword>
<evidence type="ECO:0000313" key="11">
    <source>
        <dbReference type="WBParaSite" id="SPAL_0000131100.1"/>
    </source>
</evidence>
<dbReference type="STRING" id="174720.A0A0N5B5G9"/>
<dbReference type="GO" id="GO:0015031">
    <property type="term" value="P:protein transport"/>
    <property type="evidence" value="ECO:0007669"/>
    <property type="project" value="UniProtKB-KW"/>
</dbReference>
<evidence type="ECO:0000256" key="3">
    <source>
        <dbReference type="ARBA" id="ARBA00022448"/>
    </source>
</evidence>
<evidence type="ECO:0000256" key="5">
    <source>
        <dbReference type="ARBA" id="ARBA00022927"/>
    </source>
</evidence>
<dbReference type="Proteomes" id="UP000046392">
    <property type="component" value="Unplaced"/>
</dbReference>
<accession>A0A0N5B5G9</accession>
<reference evidence="11" key="1">
    <citation type="submission" date="2017-02" db="UniProtKB">
        <authorList>
            <consortium name="WormBaseParasite"/>
        </authorList>
    </citation>
    <scope>IDENTIFICATION</scope>
</reference>
<evidence type="ECO:0000313" key="10">
    <source>
        <dbReference type="Proteomes" id="UP000046392"/>
    </source>
</evidence>
<dbReference type="SUPFAM" id="SSF47616">
    <property type="entry name" value="GST C-terminal domain-like"/>
    <property type="match status" value="1"/>
</dbReference>
<dbReference type="PANTHER" id="PTHR12289:SF38">
    <property type="entry name" value="METAXIN-2"/>
    <property type="match status" value="1"/>
</dbReference>
<keyword evidence="7" id="KW-0472">Membrane</keyword>
<name>A0A0N5B5G9_STREA</name>
<feature type="domain" description="Mitochondrial outer membrane transport complex Sam37/metaxin N-terminal" evidence="8">
    <location>
        <begin position="49"/>
        <end position="168"/>
    </location>
</feature>
<dbReference type="AlphaFoldDB" id="A0A0N5B5G9"/>
<keyword evidence="6" id="KW-0496">Mitochondrion</keyword>
<evidence type="ECO:0000256" key="7">
    <source>
        <dbReference type="ARBA" id="ARBA00023136"/>
    </source>
</evidence>
<feature type="domain" description="Metaxin glutathione S-transferase" evidence="9">
    <location>
        <begin position="192"/>
        <end position="255"/>
    </location>
</feature>
<protein>
    <submittedName>
        <fullName evidence="11">Metaxin-2</fullName>
    </submittedName>
</protein>
<evidence type="ECO:0000259" key="9">
    <source>
        <dbReference type="Pfam" id="PF17171"/>
    </source>
</evidence>
<dbReference type="GO" id="GO:0001401">
    <property type="term" value="C:SAM complex"/>
    <property type="evidence" value="ECO:0007669"/>
    <property type="project" value="InterPro"/>
</dbReference>
<comment type="similarity">
    <text evidence="2">Belongs to the metaxin family.</text>
</comment>
<keyword evidence="5" id="KW-0653">Protein transport</keyword>